<reference evidence="2" key="2">
    <citation type="journal article" date="2015" name="Fish Shellfish Immunol.">
        <title>Early steps in the European eel (Anguilla anguilla)-Vibrio vulnificus interaction in the gills: Role of the RtxA13 toxin.</title>
        <authorList>
            <person name="Callol A."/>
            <person name="Pajuelo D."/>
            <person name="Ebbesson L."/>
            <person name="Teles M."/>
            <person name="MacKenzie S."/>
            <person name="Amaro C."/>
        </authorList>
    </citation>
    <scope>NUCLEOTIDE SEQUENCE</scope>
</reference>
<evidence type="ECO:0000313" key="2">
    <source>
        <dbReference type="EMBL" id="JAH75797.1"/>
    </source>
</evidence>
<accession>A0A0E9VCM6</accession>
<evidence type="ECO:0000256" key="1">
    <source>
        <dbReference type="SAM" id="MobiDB-lite"/>
    </source>
</evidence>
<dbReference type="EMBL" id="GBXM01032780">
    <property type="protein sequence ID" value="JAH75797.1"/>
    <property type="molecule type" value="Transcribed_RNA"/>
</dbReference>
<organism evidence="2">
    <name type="scientific">Anguilla anguilla</name>
    <name type="common">European freshwater eel</name>
    <name type="synonym">Muraena anguilla</name>
    <dbReference type="NCBI Taxonomy" id="7936"/>
    <lineage>
        <taxon>Eukaryota</taxon>
        <taxon>Metazoa</taxon>
        <taxon>Chordata</taxon>
        <taxon>Craniata</taxon>
        <taxon>Vertebrata</taxon>
        <taxon>Euteleostomi</taxon>
        <taxon>Actinopterygii</taxon>
        <taxon>Neopterygii</taxon>
        <taxon>Teleostei</taxon>
        <taxon>Anguilliformes</taxon>
        <taxon>Anguillidae</taxon>
        <taxon>Anguilla</taxon>
    </lineage>
</organism>
<reference evidence="2" key="1">
    <citation type="submission" date="2014-11" db="EMBL/GenBank/DDBJ databases">
        <authorList>
            <person name="Amaro Gonzalez C."/>
        </authorList>
    </citation>
    <scope>NUCLEOTIDE SEQUENCE</scope>
</reference>
<sequence length="39" mass="4586">MRSSKQKKTKQKKQHSAPLRPEKQRFVSFIRTNVTITAT</sequence>
<dbReference type="AlphaFoldDB" id="A0A0E9VCM6"/>
<protein>
    <submittedName>
        <fullName evidence="2">Uncharacterized protein</fullName>
    </submittedName>
</protein>
<feature type="region of interest" description="Disordered" evidence="1">
    <location>
        <begin position="1"/>
        <end position="23"/>
    </location>
</feature>
<name>A0A0E9VCM6_ANGAN</name>
<proteinExistence type="predicted"/>
<feature type="compositionally biased region" description="Basic residues" evidence="1">
    <location>
        <begin position="1"/>
        <end position="15"/>
    </location>
</feature>